<feature type="chain" id="PRO_5045730536" evidence="3">
    <location>
        <begin position="34"/>
        <end position="328"/>
    </location>
</feature>
<gene>
    <name evidence="5" type="ORF">ACFOGJ_06355</name>
</gene>
<accession>A0ABV7KX53</accession>
<evidence type="ECO:0000256" key="1">
    <source>
        <dbReference type="ARBA" id="ARBA00010515"/>
    </source>
</evidence>
<feature type="domain" description="Alpha/beta hydrolase fold-3" evidence="4">
    <location>
        <begin position="104"/>
        <end position="280"/>
    </location>
</feature>
<dbReference type="InterPro" id="IPR002168">
    <property type="entry name" value="Lipase_GDXG_HIS_AS"/>
</dbReference>
<dbReference type="InterPro" id="IPR013094">
    <property type="entry name" value="AB_hydrolase_3"/>
</dbReference>
<name>A0ABV7KX53_9PROT</name>
<dbReference type="RefSeq" id="WP_379898982.1">
    <property type="nucleotide sequence ID" value="NZ_JBHRTR010000017.1"/>
</dbReference>
<proteinExistence type="inferred from homology"/>
<keyword evidence="6" id="KW-1185">Reference proteome</keyword>
<dbReference type="PANTHER" id="PTHR48081:SF33">
    <property type="entry name" value="KYNURENINE FORMAMIDASE"/>
    <property type="match status" value="1"/>
</dbReference>
<reference evidence="6" key="1">
    <citation type="journal article" date="2019" name="Int. J. Syst. Evol. Microbiol.">
        <title>The Global Catalogue of Microorganisms (GCM) 10K type strain sequencing project: providing services to taxonomists for standard genome sequencing and annotation.</title>
        <authorList>
            <consortium name="The Broad Institute Genomics Platform"/>
            <consortium name="The Broad Institute Genome Sequencing Center for Infectious Disease"/>
            <person name="Wu L."/>
            <person name="Ma J."/>
        </authorList>
    </citation>
    <scope>NUCLEOTIDE SEQUENCE [LARGE SCALE GENOMIC DNA]</scope>
    <source>
        <strain evidence="6">KCTC 42964</strain>
    </source>
</reference>
<comment type="caution">
    <text evidence="5">The sequence shown here is derived from an EMBL/GenBank/DDBJ whole genome shotgun (WGS) entry which is preliminary data.</text>
</comment>
<keyword evidence="3" id="KW-0732">Signal</keyword>
<organism evidence="5 6">
    <name type="scientific">Marinibaculum pumilum</name>
    <dbReference type="NCBI Taxonomy" id="1766165"/>
    <lineage>
        <taxon>Bacteria</taxon>
        <taxon>Pseudomonadati</taxon>
        <taxon>Pseudomonadota</taxon>
        <taxon>Alphaproteobacteria</taxon>
        <taxon>Rhodospirillales</taxon>
        <taxon>Rhodospirillaceae</taxon>
        <taxon>Marinibaculum</taxon>
    </lineage>
</organism>
<dbReference type="InterPro" id="IPR050300">
    <property type="entry name" value="GDXG_lipolytic_enzyme"/>
</dbReference>
<evidence type="ECO:0000259" key="4">
    <source>
        <dbReference type="Pfam" id="PF07859"/>
    </source>
</evidence>
<evidence type="ECO:0000313" key="6">
    <source>
        <dbReference type="Proteomes" id="UP001595528"/>
    </source>
</evidence>
<dbReference type="PROSITE" id="PS01173">
    <property type="entry name" value="LIPASE_GDXG_HIS"/>
    <property type="match status" value="1"/>
</dbReference>
<protein>
    <submittedName>
        <fullName evidence="5">Alpha/beta hydrolase</fullName>
    </submittedName>
</protein>
<dbReference type="InterPro" id="IPR029058">
    <property type="entry name" value="AB_hydrolase_fold"/>
</dbReference>
<evidence type="ECO:0000313" key="5">
    <source>
        <dbReference type="EMBL" id="MFC3226841.1"/>
    </source>
</evidence>
<sequence>MHRPNRRTPHGWRLLRRLALAALATLPAIPSGAGEMPAYIAAEVAALGPAIEPVATARIYAPIHVMQPPPPAKVARDIAYGDDPRQVLDLFAPEGGGTAPKPVLVFVHGGAFVRGNKTAPGSPFYDNVMNWAVATNMIGVNITYRLAPDHPWPAGAEDVAAALAWVRDNVAAHGGDPARIFLMGHSAGAVHVASYAAQPQFHVAPGGGLAGAILVSGVYDLAGVPARPPMSLYFGDDPARFAERGALDGLVAGAVPVMVVDAELEPPVFHRQADRLEQALCAAGRCPARLHMTGHNHMSEIYAIGTGDTLFTDAIRTFVAGSRQKPGG</sequence>
<dbReference type="Pfam" id="PF07859">
    <property type="entry name" value="Abhydrolase_3"/>
    <property type="match status" value="1"/>
</dbReference>
<dbReference type="Proteomes" id="UP001595528">
    <property type="component" value="Unassembled WGS sequence"/>
</dbReference>
<dbReference type="EMBL" id="JBHRTR010000017">
    <property type="protein sequence ID" value="MFC3226841.1"/>
    <property type="molecule type" value="Genomic_DNA"/>
</dbReference>
<dbReference type="Gene3D" id="3.40.50.1820">
    <property type="entry name" value="alpha/beta hydrolase"/>
    <property type="match status" value="1"/>
</dbReference>
<feature type="signal peptide" evidence="3">
    <location>
        <begin position="1"/>
        <end position="33"/>
    </location>
</feature>
<comment type="similarity">
    <text evidence="1">Belongs to the 'GDXG' lipolytic enzyme family.</text>
</comment>
<keyword evidence="2 5" id="KW-0378">Hydrolase</keyword>
<evidence type="ECO:0000256" key="3">
    <source>
        <dbReference type="SAM" id="SignalP"/>
    </source>
</evidence>
<dbReference type="GO" id="GO:0016787">
    <property type="term" value="F:hydrolase activity"/>
    <property type="evidence" value="ECO:0007669"/>
    <property type="project" value="UniProtKB-KW"/>
</dbReference>
<dbReference type="SUPFAM" id="SSF53474">
    <property type="entry name" value="alpha/beta-Hydrolases"/>
    <property type="match status" value="1"/>
</dbReference>
<dbReference type="PANTHER" id="PTHR48081">
    <property type="entry name" value="AB HYDROLASE SUPERFAMILY PROTEIN C4A8.06C"/>
    <property type="match status" value="1"/>
</dbReference>
<evidence type="ECO:0000256" key="2">
    <source>
        <dbReference type="ARBA" id="ARBA00022801"/>
    </source>
</evidence>